<keyword evidence="7" id="KW-0472">Membrane</keyword>
<name>A0A8S4APD8_9TELE</name>
<comment type="similarity">
    <text evidence="11">Belongs to the CATIP family.</text>
</comment>
<comment type="function">
    <text evidence="10">Plays a role in primary ciliogenesis by modulating actin polymerization.</text>
</comment>
<evidence type="ECO:0000256" key="12">
    <source>
        <dbReference type="ARBA" id="ARBA00039249"/>
    </source>
</evidence>
<evidence type="ECO:0000256" key="4">
    <source>
        <dbReference type="ARBA" id="ARBA00022475"/>
    </source>
</evidence>
<gene>
    <name evidence="14" type="ORF">MMEN_LOCUS7302</name>
    <name evidence="15" type="ORF">MMEN_LOCUS7306</name>
</gene>
<evidence type="ECO:0000256" key="6">
    <source>
        <dbReference type="ARBA" id="ARBA00022794"/>
    </source>
</evidence>
<organism evidence="14 16">
    <name type="scientific">Menidia menidia</name>
    <name type="common">Atlantic silverside</name>
    <dbReference type="NCBI Taxonomy" id="238744"/>
    <lineage>
        <taxon>Eukaryota</taxon>
        <taxon>Metazoa</taxon>
        <taxon>Chordata</taxon>
        <taxon>Craniata</taxon>
        <taxon>Vertebrata</taxon>
        <taxon>Euteleostomi</taxon>
        <taxon>Actinopterygii</taxon>
        <taxon>Neopterygii</taxon>
        <taxon>Teleostei</taxon>
        <taxon>Neoteleostei</taxon>
        <taxon>Acanthomorphata</taxon>
        <taxon>Ovalentaria</taxon>
        <taxon>Atherinomorphae</taxon>
        <taxon>Atheriniformes</taxon>
        <taxon>Atherinopsidae</taxon>
        <taxon>Menidiinae</taxon>
        <taxon>Menidia</taxon>
    </lineage>
</organism>
<dbReference type="GO" id="GO:0005886">
    <property type="term" value="C:plasma membrane"/>
    <property type="evidence" value="ECO:0007669"/>
    <property type="project" value="UniProtKB-SubCell"/>
</dbReference>
<evidence type="ECO:0000256" key="5">
    <source>
        <dbReference type="ARBA" id="ARBA00022490"/>
    </source>
</evidence>
<evidence type="ECO:0000256" key="9">
    <source>
        <dbReference type="ARBA" id="ARBA00023242"/>
    </source>
</evidence>
<dbReference type="OrthoDB" id="6334211at2759"/>
<evidence type="ECO:0000256" key="11">
    <source>
        <dbReference type="ARBA" id="ARBA00037938"/>
    </source>
</evidence>
<evidence type="ECO:0000259" key="13">
    <source>
        <dbReference type="Pfam" id="PF21772"/>
    </source>
</evidence>
<dbReference type="GO" id="GO:0005856">
    <property type="term" value="C:cytoskeleton"/>
    <property type="evidence" value="ECO:0007669"/>
    <property type="project" value="UniProtKB-SubCell"/>
</dbReference>
<dbReference type="AlphaFoldDB" id="A0A8S4APD8"/>
<dbReference type="GO" id="GO:0044782">
    <property type="term" value="P:cilium organization"/>
    <property type="evidence" value="ECO:0007669"/>
    <property type="project" value="TreeGrafter"/>
</dbReference>
<dbReference type="SUPFAM" id="SSF47391">
    <property type="entry name" value="Dimerization-anchoring domain of cAMP-dependent PK regulatory subunit"/>
    <property type="match status" value="1"/>
</dbReference>
<dbReference type="EMBL" id="CAJRST010007091">
    <property type="protein sequence ID" value="CAG5896286.1"/>
    <property type="molecule type" value="Genomic_DNA"/>
</dbReference>
<keyword evidence="16" id="KW-1185">Reference proteome</keyword>
<feature type="domain" description="Ciliogenesis-associated TTC17-interacting protein N-terminal" evidence="13">
    <location>
        <begin position="22"/>
        <end position="250"/>
    </location>
</feature>
<accession>A0A8S4APD8</accession>
<reference evidence="14" key="1">
    <citation type="submission" date="2021-05" db="EMBL/GenBank/DDBJ databases">
        <authorList>
            <person name="Tigano A."/>
        </authorList>
    </citation>
    <scope>NUCLEOTIDE SEQUENCE</scope>
</reference>
<keyword evidence="5" id="KW-0963">Cytoplasm</keyword>
<evidence type="ECO:0000313" key="14">
    <source>
        <dbReference type="EMBL" id="CAG5896286.1"/>
    </source>
</evidence>
<keyword evidence="4" id="KW-1003">Cell membrane</keyword>
<keyword evidence="8" id="KW-0206">Cytoskeleton</keyword>
<dbReference type="Proteomes" id="UP000677803">
    <property type="component" value="Unassembled WGS sequence"/>
</dbReference>
<proteinExistence type="inferred from homology"/>
<evidence type="ECO:0000256" key="1">
    <source>
        <dbReference type="ARBA" id="ARBA00004123"/>
    </source>
</evidence>
<protein>
    <recommendedName>
        <fullName evidence="12">Ciliogenesis-associated TTC17-interacting protein</fullName>
    </recommendedName>
</protein>
<dbReference type="InterPro" id="IPR048777">
    <property type="entry name" value="CATIP_N"/>
</dbReference>
<comment type="caution">
    <text evidence="14">The sequence shown here is derived from an EMBL/GenBank/DDBJ whole genome shotgun (WGS) entry which is preliminary data.</text>
</comment>
<dbReference type="CDD" id="cd22973">
    <property type="entry name" value="DD_CATIP"/>
    <property type="match status" value="1"/>
</dbReference>
<dbReference type="Pfam" id="PF21772">
    <property type="entry name" value="CATIP_N"/>
    <property type="match status" value="1"/>
</dbReference>
<dbReference type="PANTHER" id="PTHR15505">
    <property type="entry name" value="RIIA DOMAIN-CONTAINING PROTEIN 1"/>
    <property type="match status" value="1"/>
</dbReference>
<keyword evidence="6" id="KW-0970">Cilium biogenesis/degradation</keyword>
<dbReference type="InterPro" id="IPR047501">
    <property type="entry name" value="DD_CATIP"/>
</dbReference>
<dbReference type="GO" id="GO:0030041">
    <property type="term" value="P:actin filament polymerization"/>
    <property type="evidence" value="ECO:0007669"/>
    <property type="project" value="TreeGrafter"/>
</dbReference>
<evidence type="ECO:0000256" key="8">
    <source>
        <dbReference type="ARBA" id="ARBA00023212"/>
    </source>
</evidence>
<evidence type="ECO:0000256" key="2">
    <source>
        <dbReference type="ARBA" id="ARBA00004236"/>
    </source>
</evidence>
<dbReference type="GO" id="GO:0005634">
    <property type="term" value="C:nucleus"/>
    <property type="evidence" value="ECO:0007669"/>
    <property type="project" value="UniProtKB-SubCell"/>
</dbReference>
<sequence>MDGAMLVAEEPKSAAELRASDQAVSYMSGIEPSELQRCVFPESLVMVSEDSRDLGTFKVEVEFSRRLEQPCMLLHAQSHGAAGGHPCGTTVTAFISVDLEVLEEDCFEYAKASLYHRVEKRSHMVQSDGRMLIDKVTTVGEEVTKESASYAMSDLRGLVTEGSSLLLMRLLALRKEVPDRMAFISLDQSLQITPTTFSELGRKQMEIGDEVLEVFGIQKMVHSVEGSSPTWQCFFLQDGHLASRMQVGSPVTTKLLQLPSKSQKGFHFYTCFEKIPLVWEEDMQMHSNFLDRKAELKAAHTSYLRQHPEIRALISDFLQFLLLRKPNDVFQFAKEYFIPFSSTHPPDQT</sequence>
<keyword evidence="9" id="KW-0539">Nucleus</keyword>
<evidence type="ECO:0000256" key="10">
    <source>
        <dbReference type="ARBA" id="ARBA00037538"/>
    </source>
</evidence>
<comment type="subcellular location">
    <subcellularLocation>
        <location evidence="2">Cell membrane</location>
    </subcellularLocation>
    <subcellularLocation>
        <location evidence="3">Cytoplasm</location>
        <location evidence="3">Cytoskeleton</location>
    </subcellularLocation>
    <subcellularLocation>
        <location evidence="1">Nucleus</location>
    </subcellularLocation>
</comment>
<dbReference type="PANTHER" id="PTHR15505:SF3">
    <property type="entry name" value="CILIOGENESIS-ASSOCIATED TTC17-INTERACTING PROTEIN"/>
    <property type="match status" value="1"/>
</dbReference>
<evidence type="ECO:0000313" key="15">
    <source>
        <dbReference type="EMBL" id="CAG5896289.1"/>
    </source>
</evidence>
<evidence type="ECO:0000256" key="7">
    <source>
        <dbReference type="ARBA" id="ARBA00023136"/>
    </source>
</evidence>
<evidence type="ECO:0000256" key="3">
    <source>
        <dbReference type="ARBA" id="ARBA00004245"/>
    </source>
</evidence>
<evidence type="ECO:0000313" key="16">
    <source>
        <dbReference type="Proteomes" id="UP000677803"/>
    </source>
</evidence>
<dbReference type="EMBL" id="CAJRST010007102">
    <property type="protein sequence ID" value="CAG5896289.1"/>
    <property type="molecule type" value="Genomic_DNA"/>
</dbReference>